<dbReference type="Gene3D" id="3.40.50.720">
    <property type="entry name" value="NAD(P)-binding Rossmann-like Domain"/>
    <property type="match status" value="1"/>
</dbReference>
<reference evidence="4" key="1">
    <citation type="submission" date="2023-06" db="EMBL/GenBank/DDBJ databases">
        <title>Genome-scale phylogeny and comparative genomics of the fungal order Sordariales.</title>
        <authorList>
            <consortium name="Lawrence Berkeley National Laboratory"/>
            <person name="Hensen N."/>
            <person name="Bonometti L."/>
            <person name="Westerberg I."/>
            <person name="Brannstrom I.O."/>
            <person name="Guillou S."/>
            <person name="Cros-Aarteil S."/>
            <person name="Calhoun S."/>
            <person name="Haridas S."/>
            <person name="Kuo A."/>
            <person name="Mondo S."/>
            <person name="Pangilinan J."/>
            <person name="Riley R."/>
            <person name="LaButti K."/>
            <person name="Andreopoulos B."/>
            <person name="Lipzen A."/>
            <person name="Chen C."/>
            <person name="Yanf M."/>
            <person name="Daum C."/>
            <person name="Ng V."/>
            <person name="Clum A."/>
            <person name="Steindorff A."/>
            <person name="Ohm R."/>
            <person name="Martin F."/>
            <person name="Silar P."/>
            <person name="Natvig D."/>
            <person name="Lalanne C."/>
            <person name="Gautier V."/>
            <person name="Ament-velasquez S.L."/>
            <person name="Kruys A."/>
            <person name="Hutchinson M.I."/>
            <person name="Powell A.J."/>
            <person name="Barry K."/>
            <person name="Miller A.N."/>
            <person name="Grigoriev I.V."/>
            <person name="Debuchy R."/>
            <person name="Gladieux P."/>
            <person name="Thoren M.H."/>
            <person name="Johannesson H."/>
        </authorList>
    </citation>
    <scope>NUCLEOTIDE SEQUENCE</scope>
    <source>
        <strain evidence="4">SMH3391-2</strain>
    </source>
</reference>
<keyword evidence="5" id="KW-1185">Reference proteome</keyword>
<dbReference type="GO" id="GO:0016491">
    <property type="term" value="F:oxidoreductase activity"/>
    <property type="evidence" value="ECO:0007669"/>
    <property type="project" value="UniProtKB-KW"/>
</dbReference>
<evidence type="ECO:0000256" key="2">
    <source>
        <dbReference type="ARBA" id="ARBA00023002"/>
    </source>
</evidence>
<organism evidence="4 5">
    <name type="scientific">Bombardia bombarda</name>
    <dbReference type="NCBI Taxonomy" id="252184"/>
    <lineage>
        <taxon>Eukaryota</taxon>
        <taxon>Fungi</taxon>
        <taxon>Dikarya</taxon>
        <taxon>Ascomycota</taxon>
        <taxon>Pezizomycotina</taxon>
        <taxon>Sordariomycetes</taxon>
        <taxon>Sordariomycetidae</taxon>
        <taxon>Sordariales</taxon>
        <taxon>Lasiosphaeriaceae</taxon>
        <taxon>Bombardia</taxon>
    </lineage>
</organism>
<evidence type="ECO:0000313" key="4">
    <source>
        <dbReference type="EMBL" id="KAK0625126.1"/>
    </source>
</evidence>
<evidence type="ECO:0000259" key="3">
    <source>
        <dbReference type="Pfam" id="PF05368"/>
    </source>
</evidence>
<dbReference type="InterPro" id="IPR008030">
    <property type="entry name" value="NmrA-like"/>
</dbReference>
<dbReference type="CDD" id="cd05259">
    <property type="entry name" value="PCBER_SDR_a"/>
    <property type="match status" value="1"/>
</dbReference>
<gene>
    <name evidence="4" type="ORF">B0T17DRAFT_617261</name>
</gene>
<proteinExistence type="predicted"/>
<dbReference type="AlphaFoldDB" id="A0AA39X0R9"/>
<dbReference type="EMBL" id="JAULSR010000003">
    <property type="protein sequence ID" value="KAK0625126.1"/>
    <property type="molecule type" value="Genomic_DNA"/>
</dbReference>
<dbReference type="PANTHER" id="PTHR47706:SF9">
    <property type="entry name" value="NMRA-LIKE DOMAIN-CONTAINING PROTEIN-RELATED"/>
    <property type="match status" value="1"/>
</dbReference>
<dbReference type="Proteomes" id="UP001174934">
    <property type="component" value="Unassembled WGS sequence"/>
</dbReference>
<dbReference type="InterPro" id="IPR051609">
    <property type="entry name" value="NmrA/Isoflavone_reductase-like"/>
</dbReference>
<keyword evidence="2" id="KW-0560">Oxidoreductase</keyword>
<protein>
    <submittedName>
        <fullName evidence="4">NmrA family transcriptional regulator</fullName>
    </submittedName>
</protein>
<dbReference type="SUPFAM" id="SSF51735">
    <property type="entry name" value="NAD(P)-binding Rossmann-fold domains"/>
    <property type="match status" value="1"/>
</dbReference>
<keyword evidence="1" id="KW-0521">NADP</keyword>
<evidence type="ECO:0000256" key="1">
    <source>
        <dbReference type="ARBA" id="ARBA00022857"/>
    </source>
</evidence>
<sequence>MSIQNVALVGANGNLGSVILQTLLETGTFRVTVLKRASSKSSISEGLCIVEISELGQDAVIAAFPLRNVDEHLRLADAAAAAGTVKRFIPADYGSVDARSPRARELVKLFEDKVKVRERLEELAAASDSGFCWTSLVNGHFFDWGLTNGFLHFHPTTKKAEVLGDGSEKSSVATLGRISEAVVGVLQRLEETRNRVLMVQSFCVSQMEVLRSLERVMGEKWEVEYIEVDPFIKKHKESADRGNKDSIEELVFALGVIEGNWEVKEDFAMELLGLENEDLDEVVRKALQAAKLF</sequence>
<accession>A0AA39X0R9</accession>
<feature type="domain" description="NmrA-like" evidence="3">
    <location>
        <begin position="5"/>
        <end position="255"/>
    </location>
</feature>
<name>A0AA39X0R9_9PEZI</name>
<evidence type="ECO:0000313" key="5">
    <source>
        <dbReference type="Proteomes" id="UP001174934"/>
    </source>
</evidence>
<dbReference type="InterPro" id="IPR036291">
    <property type="entry name" value="NAD(P)-bd_dom_sf"/>
</dbReference>
<comment type="caution">
    <text evidence="4">The sequence shown here is derived from an EMBL/GenBank/DDBJ whole genome shotgun (WGS) entry which is preliminary data.</text>
</comment>
<dbReference type="Pfam" id="PF05368">
    <property type="entry name" value="NmrA"/>
    <property type="match status" value="1"/>
</dbReference>
<dbReference type="PANTHER" id="PTHR47706">
    <property type="entry name" value="NMRA-LIKE FAMILY PROTEIN"/>
    <property type="match status" value="1"/>
</dbReference>
<dbReference type="InterPro" id="IPR045312">
    <property type="entry name" value="PCBER-like"/>
</dbReference>
<dbReference type="Gene3D" id="3.90.25.10">
    <property type="entry name" value="UDP-galactose 4-epimerase, domain 1"/>
    <property type="match status" value="1"/>
</dbReference>